<dbReference type="InterPro" id="IPR056789">
    <property type="entry name" value="LRR_R13L1-DRL21"/>
</dbReference>
<organism evidence="12 13">
    <name type="scientific">Rhodamnia argentea</name>
    <dbReference type="NCBI Taxonomy" id="178133"/>
    <lineage>
        <taxon>Eukaryota</taxon>
        <taxon>Viridiplantae</taxon>
        <taxon>Streptophyta</taxon>
        <taxon>Embryophyta</taxon>
        <taxon>Tracheophyta</taxon>
        <taxon>Spermatophyta</taxon>
        <taxon>Magnoliopsida</taxon>
        <taxon>eudicotyledons</taxon>
        <taxon>Gunneridae</taxon>
        <taxon>Pentapetalae</taxon>
        <taxon>rosids</taxon>
        <taxon>malvids</taxon>
        <taxon>Myrtales</taxon>
        <taxon>Myrtaceae</taxon>
        <taxon>Myrtoideae</taxon>
        <taxon>Myrteae</taxon>
        <taxon>Australasian group</taxon>
        <taxon>Rhodamnia</taxon>
    </lineage>
</organism>
<dbReference type="Gene3D" id="3.80.10.10">
    <property type="entry name" value="Ribonuclease Inhibitor"/>
    <property type="match status" value="2"/>
</dbReference>
<evidence type="ECO:0000256" key="6">
    <source>
        <dbReference type="SAM" id="Coils"/>
    </source>
</evidence>
<feature type="coiled-coil region" evidence="6">
    <location>
        <begin position="78"/>
        <end position="105"/>
    </location>
</feature>
<dbReference type="Gene3D" id="1.10.8.430">
    <property type="entry name" value="Helical domain of apoptotic protease-activating factors"/>
    <property type="match status" value="1"/>
</dbReference>
<dbReference type="SUPFAM" id="SSF52540">
    <property type="entry name" value="P-loop containing nucleoside triphosphate hydrolases"/>
    <property type="match status" value="1"/>
</dbReference>
<dbReference type="InterPro" id="IPR055414">
    <property type="entry name" value="LRR_R13L4/SHOC2-like"/>
</dbReference>
<evidence type="ECO:0000256" key="2">
    <source>
        <dbReference type="ARBA" id="ARBA00022737"/>
    </source>
</evidence>
<keyword evidence="6" id="KW-0175">Coiled coil</keyword>
<evidence type="ECO:0000256" key="4">
    <source>
        <dbReference type="ARBA" id="ARBA00022821"/>
    </source>
</evidence>
<dbReference type="InterPro" id="IPR042197">
    <property type="entry name" value="Apaf_helical"/>
</dbReference>
<feature type="domain" description="Disease resistance protein winged helix" evidence="9">
    <location>
        <begin position="478"/>
        <end position="550"/>
    </location>
</feature>
<protein>
    <submittedName>
        <fullName evidence="13">Disease resistance protein RGA3</fullName>
    </submittedName>
</protein>
<keyword evidence="12" id="KW-1185">Reference proteome</keyword>
<dbReference type="Pfam" id="PF23598">
    <property type="entry name" value="LRR_14"/>
    <property type="match status" value="1"/>
</dbReference>
<dbReference type="InterPro" id="IPR032675">
    <property type="entry name" value="LRR_dom_sf"/>
</dbReference>
<feature type="domain" description="Disease resistance R13L4/SHOC-2-like LRR" evidence="10">
    <location>
        <begin position="614"/>
        <end position="729"/>
    </location>
</feature>
<keyword evidence="5" id="KW-0067">ATP-binding</keyword>
<evidence type="ECO:0000313" key="13">
    <source>
        <dbReference type="RefSeq" id="XP_048133565.1"/>
    </source>
</evidence>
<dbReference type="PRINTS" id="PR00364">
    <property type="entry name" value="DISEASERSIST"/>
</dbReference>
<feature type="domain" description="Disease resistance N-terminal" evidence="8">
    <location>
        <begin position="67"/>
        <end position="147"/>
    </location>
</feature>
<keyword evidence="3" id="KW-0547">Nucleotide-binding</keyword>
<reference evidence="12" key="1">
    <citation type="submission" date="2025-05" db="UniProtKB">
        <authorList>
            <consortium name="RefSeq"/>
        </authorList>
    </citation>
    <scope>NUCLEOTIDE SEQUENCE [LARGE SCALE GENOMIC DNA]</scope>
</reference>
<evidence type="ECO:0000313" key="12">
    <source>
        <dbReference type="Proteomes" id="UP000827889"/>
    </source>
</evidence>
<sequence length="1001" mass="115200">MEMALAFAIYSCMKSMRKHHQTIVSQQKHSQTLLHPCFCLLEMAEAALFTIATDILKSLATEIAKPAGSFVFRQIKLLRGAKDELRSLEGTVQAIQAVLLDAEKQQWDKEQVKLWLKRLKDVLYDVQDLLDDVATEDLRREVTPGNKMSKSVRIFFSKSNQLAQRLKVANKVQELRRTLDEIENDSKLLKLELHPEETMAIGRGKKPERPSPDEKIIGREEDKKKIKQLLLSSSSTKSVSFVAIVGKGGLGKTALARLVYNDGEVKEHFGLKMWVCVSDVFDVNSIIKDILKSAKVDCQGYDHDQLPSLLRETLGGKKYLLVLDDLWNEDRDKWSKLGDWLEGGQWGSKILVTTRSHEVAKVTNAKSVIYDLRGLSEDESWNLFKKNAFEEGEESLDSEQEKIGRDLVKKCAGVPLAVRTIGGLFYSKKKDEWLRYEGRELLDIPEIDEKDGGIMEVLKFSYDHLPSRLKHCFAYCSLFPKDYLYDKEMVIHFWVAQGFIESCNGEDNLEEVADMYLSELLCRSFLDVNMKGKDGEVIYFKMHDLMHDLAQKVAGGECKIVNFRGHTDRGIRHASFTSELFSKEKMMSLLDLRKLRTLIFWSGQWHVLNFDGVFSGAKHCRVLHLGYANIPLPLSSIEKLKHLRYLCIDKNESIRSLPDSITDLVNLQFLKLFRCRCLKTFPRDLRKLFNLRYLIISECRSLSYLPPLSELPSLRKLILRGLDALEFVQRTSDVGQSKTARTVFPSLERLELVGCRELKGWWGSSELMRAYQKHHQSSFPKLRSVTIWGCSELNFVPPFPRVEHLTIRDAEMLEIKPNPNCPSKPQMGSTFTPFSKLKRLYLQGDDLESPMLETLLRSANNLEFMSLNDCDIRSFSRGMRHLSSLQEPHVDICEGLDLLCEEDQHDTPWPFLTNLRVLKITYLMGSSLPEWIGNLSLFEKLVLFNCPSLEHLPFEMRNLTHLKELRIIRCPILEKNRHEERPQLAHIPVIFSEDEVDESNY</sequence>
<dbReference type="Proteomes" id="UP000827889">
    <property type="component" value="Chromosome 1"/>
</dbReference>
<feature type="coiled-coil region" evidence="6">
    <location>
        <begin position="165"/>
        <end position="192"/>
    </location>
</feature>
<dbReference type="Pfam" id="PF18052">
    <property type="entry name" value="Rx_N"/>
    <property type="match status" value="1"/>
</dbReference>
<proteinExistence type="predicted"/>
<name>A0ABM3HAE5_9MYRT</name>
<keyword evidence="2" id="KW-0677">Repeat</keyword>
<dbReference type="InterPro" id="IPR041118">
    <property type="entry name" value="Rx_N"/>
</dbReference>
<feature type="domain" description="NB-ARC" evidence="7">
    <location>
        <begin position="220"/>
        <end position="391"/>
    </location>
</feature>
<gene>
    <name evidence="13" type="primary">LOC125314705</name>
</gene>
<dbReference type="GeneID" id="125314705"/>
<dbReference type="Pfam" id="PF00931">
    <property type="entry name" value="NB-ARC"/>
    <property type="match status" value="1"/>
</dbReference>
<dbReference type="SUPFAM" id="SSF52058">
    <property type="entry name" value="L domain-like"/>
    <property type="match status" value="1"/>
</dbReference>
<evidence type="ECO:0000259" key="8">
    <source>
        <dbReference type="Pfam" id="PF18052"/>
    </source>
</evidence>
<accession>A0ABM3HAE5</accession>
<evidence type="ECO:0000259" key="11">
    <source>
        <dbReference type="Pfam" id="PF25019"/>
    </source>
</evidence>
<dbReference type="Gene3D" id="1.10.10.10">
    <property type="entry name" value="Winged helix-like DNA-binding domain superfamily/Winged helix DNA-binding domain"/>
    <property type="match status" value="1"/>
</dbReference>
<dbReference type="InterPro" id="IPR036388">
    <property type="entry name" value="WH-like_DNA-bd_sf"/>
</dbReference>
<dbReference type="Pfam" id="PF25019">
    <property type="entry name" value="LRR_R13L1-DRL21"/>
    <property type="match status" value="1"/>
</dbReference>
<evidence type="ECO:0000256" key="1">
    <source>
        <dbReference type="ARBA" id="ARBA00022614"/>
    </source>
</evidence>
<evidence type="ECO:0000256" key="5">
    <source>
        <dbReference type="ARBA" id="ARBA00022840"/>
    </source>
</evidence>
<evidence type="ECO:0000259" key="10">
    <source>
        <dbReference type="Pfam" id="PF23598"/>
    </source>
</evidence>
<dbReference type="Pfam" id="PF23559">
    <property type="entry name" value="WHD_DRP"/>
    <property type="match status" value="1"/>
</dbReference>
<dbReference type="InterPro" id="IPR058922">
    <property type="entry name" value="WHD_DRP"/>
</dbReference>
<evidence type="ECO:0000256" key="3">
    <source>
        <dbReference type="ARBA" id="ARBA00022741"/>
    </source>
</evidence>
<keyword evidence="1" id="KW-0433">Leucine-rich repeat</keyword>
<evidence type="ECO:0000259" key="7">
    <source>
        <dbReference type="Pfam" id="PF00931"/>
    </source>
</evidence>
<dbReference type="PANTHER" id="PTHR36766:SF35">
    <property type="entry name" value="DISEASE RESISTANCE PROTEIN RGA3"/>
    <property type="match status" value="1"/>
</dbReference>
<dbReference type="RefSeq" id="XP_048133565.1">
    <property type="nucleotide sequence ID" value="XM_048277608.1"/>
</dbReference>
<dbReference type="Gene3D" id="1.20.5.4130">
    <property type="match status" value="1"/>
</dbReference>
<dbReference type="PANTHER" id="PTHR36766">
    <property type="entry name" value="PLANT BROAD-SPECTRUM MILDEW RESISTANCE PROTEIN RPW8"/>
    <property type="match status" value="1"/>
</dbReference>
<evidence type="ECO:0000259" key="9">
    <source>
        <dbReference type="Pfam" id="PF23559"/>
    </source>
</evidence>
<keyword evidence="4" id="KW-0611">Plant defense</keyword>
<reference evidence="13" key="2">
    <citation type="submission" date="2025-08" db="UniProtKB">
        <authorList>
            <consortium name="RefSeq"/>
        </authorList>
    </citation>
    <scope>IDENTIFICATION</scope>
    <source>
        <tissue evidence="13">Leaf</tissue>
    </source>
</reference>
<dbReference type="InterPro" id="IPR027417">
    <property type="entry name" value="P-loop_NTPase"/>
</dbReference>
<dbReference type="InterPro" id="IPR002182">
    <property type="entry name" value="NB-ARC"/>
</dbReference>
<feature type="domain" description="R13L1/DRL21-like LRR repeat region" evidence="11">
    <location>
        <begin position="913"/>
        <end position="969"/>
    </location>
</feature>
<dbReference type="Gene3D" id="3.40.50.300">
    <property type="entry name" value="P-loop containing nucleotide triphosphate hydrolases"/>
    <property type="match status" value="1"/>
</dbReference>